<evidence type="ECO:0000313" key="2">
    <source>
        <dbReference type="EMBL" id="CCA66827.1"/>
    </source>
</evidence>
<accession>G4T675</accession>
<reference evidence="2 3" key="1">
    <citation type="journal article" date="2011" name="PLoS Pathog.">
        <title>Endophytic Life Strategies Decoded by Genome and Transcriptome Analyses of the Mutualistic Root Symbiont Piriformospora indica.</title>
        <authorList>
            <person name="Zuccaro A."/>
            <person name="Lahrmann U."/>
            <person name="Guldener U."/>
            <person name="Langen G."/>
            <person name="Pfiffi S."/>
            <person name="Biedenkopf D."/>
            <person name="Wong P."/>
            <person name="Samans B."/>
            <person name="Grimm C."/>
            <person name="Basiewicz M."/>
            <person name="Murat C."/>
            <person name="Martin F."/>
            <person name="Kogel K.H."/>
        </authorList>
    </citation>
    <scope>NUCLEOTIDE SEQUENCE [LARGE SCALE GENOMIC DNA]</scope>
    <source>
        <strain evidence="2 3">DSM 11827</strain>
    </source>
</reference>
<keyword evidence="3" id="KW-1185">Reference proteome</keyword>
<dbReference type="HOGENOM" id="CLU_1001552_0_0_1"/>
<evidence type="ECO:0000256" key="1">
    <source>
        <dbReference type="SAM" id="MobiDB-lite"/>
    </source>
</evidence>
<dbReference type="OrthoDB" id="3330332at2759"/>
<name>G4T675_SERID</name>
<dbReference type="EMBL" id="CAFZ01000006">
    <property type="protein sequence ID" value="CCA66827.1"/>
    <property type="molecule type" value="Genomic_DNA"/>
</dbReference>
<feature type="region of interest" description="Disordered" evidence="1">
    <location>
        <begin position="223"/>
        <end position="266"/>
    </location>
</feature>
<sequence length="278" mass="29813">MVSPTRNSEARMQLLRPSSTLLDLDLPKAKDSRPDLCRLDSKVSRPTTGDTSHGGSFYTAEVYLDGELDLSGSPRQAGSSTKWLIPKDTMDTLPSIPAPVHMPLPTSPRRHARNRLGAGALTEPGLSPPAPAMTSEPSARPSFHSTLHPASLPSSWVELTEIQDRTPTQSLYLSSTSLNIAIASADRDHIPMVATISASTSVGALEDAKLYPQALSMCSLPSIPSTPDTPEQTFETELSEELGDDTLNTETRRDSSFLGVLPSKPEDDGRVSVGAFVH</sequence>
<dbReference type="InParanoid" id="G4T675"/>
<proteinExistence type="predicted"/>
<feature type="region of interest" description="Disordered" evidence="1">
    <location>
        <begin position="119"/>
        <end position="147"/>
    </location>
</feature>
<gene>
    <name evidence="2" type="ORF">PIIN_00589</name>
</gene>
<protein>
    <submittedName>
        <fullName evidence="2">Uncharacterized protein</fullName>
    </submittedName>
</protein>
<evidence type="ECO:0000313" key="3">
    <source>
        <dbReference type="Proteomes" id="UP000007148"/>
    </source>
</evidence>
<comment type="caution">
    <text evidence="2">The sequence shown here is derived from an EMBL/GenBank/DDBJ whole genome shotgun (WGS) entry which is preliminary data.</text>
</comment>
<organism evidence="2 3">
    <name type="scientific">Serendipita indica (strain DSM 11827)</name>
    <name type="common">Root endophyte fungus</name>
    <name type="synonym">Piriformospora indica</name>
    <dbReference type="NCBI Taxonomy" id="1109443"/>
    <lineage>
        <taxon>Eukaryota</taxon>
        <taxon>Fungi</taxon>
        <taxon>Dikarya</taxon>
        <taxon>Basidiomycota</taxon>
        <taxon>Agaricomycotina</taxon>
        <taxon>Agaricomycetes</taxon>
        <taxon>Sebacinales</taxon>
        <taxon>Serendipitaceae</taxon>
        <taxon>Serendipita</taxon>
    </lineage>
</organism>
<dbReference type="Proteomes" id="UP000007148">
    <property type="component" value="Unassembled WGS sequence"/>
</dbReference>
<feature type="compositionally biased region" description="Polar residues" evidence="1">
    <location>
        <begin position="223"/>
        <end position="236"/>
    </location>
</feature>
<dbReference type="AlphaFoldDB" id="G4T675"/>